<feature type="binding site" evidence="4">
    <location>
        <position position="171"/>
    </location>
    <ligand>
        <name>Zn(2+)</name>
        <dbReference type="ChEBI" id="CHEBI:29105"/>
        <label>2</label>
    </ligand>
</feature>
<dbReference type="PATRIC" id="fig|1698264.3.peg.1746"/>
<feature type="binding site" evidence="4">
    <location>
        <position position="64"/>
    </location>
    <ligand>
        <name>Zn(2+)</name>
        <dbReference type="ChEBI" id="CHEBI:29105"/>
        <label>1</label>
    </ligand>
</feature>
<comment type="cofactor">
    <cofactor evidence="4">
        <name>Zn(2+)</name>
        <dbReference type="ChEBI" id="CHEBI:29105"/>
    </cofactor>
    <text evidence="4">Binds 2 Zn(2+) ions per subunit.</text>
</comment>
<dbReference type="InterPro" id="IPR011059">
    <property type="entry name" value="Metal-dep_hydrolase_composite"/>
</dbReference>
<feature type="binding site" evidence="4">
    <location>
        <position position="62"/>
    </location>
    <ligand>
        <name>Zn(2+)</name>
        <dbReference type="ChEBI" id="CHEBI:29105"/>
        <label>1</label>
    </ligand>
</feature>
<dbReference type="InterPro" id="IPR006680">
    <property type="entry name" value="Amidohydro-rel"/>
</dbReference>
<dbReference type="CDD" id="cd01318">
    <property type="entry name" value="DHOase_IIb"/>
    <property type="match status" value="1"/>
</dbReference>
<feature type="binding site" evidence="4">
    <location>
        <position position="96"/>
    </location>
    <ligand>
        <name>substrate</name>
    </ligand>
</feature>
<dbReference type="PANTHER" id="PTHR43668:SF2">
    <property type="entry name" value="ALLANTOINASE"/>
    <property type="match status" value="1"/>
</dbReference>
<feature type="active site" evidence="4">
    <location>
        <position position="290"/>
    </location>
</feature>
<feature type="binding site" evidence="4">
    <location>
        <position position="220"/>
    </location>
    <ligand>
        <name>Zn(2+)</name>
        <dbReference type="ChEBI" id="CHEBI:29105"/>
        <label>2</label>
    </ligand>
</feature>
<dbReference type="GO" id="GO:0008270">
    <property type="term" value="F:zinc ion binding"/>
    <property type="evidence" value="ECO:0007669"/>
    <property type="project" value="UniProtKB-UniRule"/>
</dbReference>
<dbReference type="InterPro" id="IPR050138">
    <property type="entry name" value="DHOase/Allantoinase_Hydrolase"/>
</dbReference>
<evidence type="ECO:0000313" key="7">
    <source>
        <dbReference type="Proteomes" id="UP000070284"/>
    </source>
</evidence>
<keyword evidence="1 4" id="KW-0479">Metal-binding</keyword>
<feature type="binding site" evidence="4">
    <location>
        <position position="147"/>
    </location>
    <ligand>
        <name>Zn(2+)</name>
        <dbReference type="ChEBI" id="CHEBI:29105"/>
        <label>2</label>
    </ligand>
</feature>
<comment type="similarity">
    <text evidence="4">Belongs to the metallo-dependent hydrolases superfamily. DHOase family. Class I DHOase subfamily.</text>
</comment>
<evidence type="ECO:0000313" key="6">
    <source>
        <dbReference type="EMBL" id="KXA95700.1"/>
    </source>
</evidence>
<organism evidence="6 7">
    <name type="scientific">candidate division MSBL1 archaeon SCGC-AAA259E19</name>
    <dbReference type="NCBI Taxonomy" id="1698264"/>
    <lineage>
        <taxon>Archaea</taxon>
        <taxon>Methanobacteriati</taxon>
        <taxon>Methanobacteriota</taxon>
        <taxon>candidate division MSBL1</taxon>
    </lineage>
</organism>
<dbReference type="SUPFAM" id="SSF51338">
    <property type="entry name" value="Composite domain of metallo-dependent hydrolases"/>
    <property type="match status" value="1"/>
</dbReference>
<proteinExistence type="inferred from homology"/>
<keyword evidence="7" id="KW-1185">Reference proteome</keyword>
<evidence type="ECO:0000256" key="3">
    <source>
        <dbReference type="ARBA" id="ARBA00022975"/>
    </source>
</evidence>
<reference evidence="6 7" key="1">
    <citation type="journal article" date="2016" name="Sci. Rep.">
        <title>Metabolic traits of an uncultured archaeal lineage -MSBL1- from brine pools of the Red Sea.</title>
        <authorList>
            <person name="Mwirichia R."/>
            <person name="Alam I."/>
            <person name="Rashid M."/>
            <person name="Vinu M."/>
            <person name="Ba-Alawi W."/>
            <person name="Anthony Kamau A."/>
            <person name="Kamanda Ngugi D."/>
            <person name="Goker M."/>
            <person name="Klenk H.P."/>
            <person name="Bajic V."/>
            <person name="Stingl U."/>
        </authorList>
    </citation>
    <scope>NUCLEOTIDE SEQUENCE [LARGE SCALE GENOMIC DNA]</scope>
    <source>
        <strain evidence="6">SCGC-AAA259E19</strain>
    </source>
</reference>
<gene>
    <name evidence="4" type="primary">pyrC</name>
    <name evidence="6" type="ORF">AKJ65_01050</name>
</gene>
<dbReference type="HAMAP" id="MF_00220_A">
    <property type="entry name" value="PyrC_classI_A"/>
    <property type="match status" value="1"/>
</dbReference>
<feature type="binding site" evidence="4">
    <location>
        <begin position="64"/>
        <end position="66"/>
    </location>
    <ligand>
        <name>substrate</name>
    </ligand>
</feature>
<name>A0A133UNK2_9EURY</name>
<dbReference type="InterPro" id="IPR004722">
    <property type="entry name" value="DHOase"/>
</dbReference>
<protein>
    <recommendedName>
        <fullName evidence="4">Dihydroorotase</fullName>
        <shortName evidence="4">DHOase</shortName>
        <ecNumber evidence="4">3.5.2.3</ecNumber>
    </recommendedName>
</protein>
<accession>A0A133UNK2</accession>
<feature type="binding site" evidence="4">
    <location>
        <position position="290"/>
    </location>
    <ligand>
        <name>Zn(2+)</name>
        <dbReference type="ChEBI" id="CHEBI:29105"/>
        <label>1</label>
    </ligand>
</feature>
<feature type="binding site" evidence="4">
    <location>
        <begin position="308"/>
        <end position="309"/>
    </location>
    <ligand>
        <name>substrate</name>
    </ligand>
</feature>
<dbReference type="GO" id="GO:0004038">
    <property type="term" value="F:allantoinase activity"/>
    <property type="evidence" value="ECO:0007669"/>
    <property type="project" value="TreeGrafter"/>
</dbReference>
<dbReference type="PROSITE" id="PS00483">
    <property type="entry name" value="DIHYDROOROTASE_2"/>
    <property type="match status" value="1"/>
</dbReference>
<dbReference type="Proteomes" id="UP000070284">
    <property type="component" value="Unassembled WGS sequence"/>
</dbReference>
<evidence type="ECO:0000256" key="4">
    <source>
        <dbReference type="HAMAP-Rule" id="MF_00220"/>
    </source>
</evidence>
<keyword evidence="4" id="KW-0862">Zinc</keyword>
<dbReference type="UniPathway" id="UPA00070">
    <property type="reaction ID" value="UER00117"/>
</dbReference>
<feature type="binding site" evidence="4">
    <location>
        <position position="294"/>
    </location>
    <ligand>
        <name>substrate</name>
    </ligand>
</feature>
<dbReference type="PANTHER" id="PTHR43668">
    <property type="entry name" value="ALLANTOINASE"/>
    <property type="match status" value="1"/>
</dbReference>
<dbReference type="GO" id="GO:0006145">
    <property type="term" value="P:purine nucleobase catabolic process"/>
    <property type="evidence" value="ECO:0007669"/>
    <property type="project" value="TreeGrafter"/>
</dbReference>
<comment type="caution">
    <text evidence="6">The sequence shown here is derived from an EMBL/GenBank/DDBJ whole genome shotgun (WGS) entry which is preliminary data.</text>
</comment>
<dbReference type="GO" id="GO:0004151">
    <property type="term" value="F:dihydroorotase activity"/>
    <property type="evidence" value="ECO:0007669"/>
    <property type="project" value="UniProtKB-UniRule"/>
</dbReference>
<dbReference type="Gene3D" id="2.30.40.10">
    <property type="entry name" value="Urease, subunit C, domain 1"/>
    <property type="match status" value="1"/>
</dbReference>
<evidence type="ECO:0000256" key="2">
    <source>
        <dbReference type="ARBA" id="ARBA00022801"/>
    </source>
</evidence>
<dbReference type="InterPro" id="IPR002195">
    <property type="entry name" value="Dihydroorotase_CS"/>
</dbReference>
<comment type="pathway">
    <text evidence="4">Pyrimidine metabolism; UMP biosynthesis via de novo pathway; (S)-dihydroorotate from bicarbonate: step 3/3.</text>
</comment>
<dbReference type="EC" id="3.5.2.3" evidence="4"/>
<dbReference type="EMBL" id="LHXO01000008">
    <property type="protein sequence ID" value="KXA95700.1"/>
    <property type="molecule type" value="Genomic_DNA"/>
</dbReference>
<sequence length="431" mass="47144">MKTVDLCLRDAKIPRKKGLLKAGVAIDGEKIVSVSKDPSLPKADETIDLEGSLLLPGVVDPHVHFRDPGLTQKEDFYTGSRAAVAGGVTTVCDMPNTVPPTDSLENFEEKRKIGEGKSLVDFGLHAMLIESQEERRKLRGAGAVSFKLYPEISDDSKVSTFKDENEVVSVHPEDPELLEESVGTGDNFEAFLQSRPKRAEVSEIKKILDSAAGSHLHFCHLTAQESLDLIREGNEKTTCEVTPHHLLLDRSHLQEFGSIAKVYPPLRTRKDREALLQGLVKGVIDIVATDHAPHTLEEKGKGLMDAPPGIVGVETSLPLIYTLVEKGKLSISRLVEAMCLSPAKIFGLVNDEGIPKGSLTPGADADLVALDRKQKWKITGEDLHGKTKFTPFEGQEVFGRPFLTLVRGEIVFKDGNIVGEEGHGRFLSKKE</sequence>
<feature type="binding site" evidence="4">
    <location>
        <position position="147"/>
    </location>
    <ligand>
        <name>Zn(2+)</name>
        <dbReference type="ChEBI" id="CHEBI:29105"/>
        <label>1</label>
    </ligand>
</feature>
<dbReference type="NCBIfam" id="TIGR00857">
    <property type="entry name" value="pyrC_multi"/>
    <property type="match status" value="1"/>
</dbReference>
<feature type="modified residue" description="N6-carboxylysine" evidence="4">
    <location>
        <position position="147"/>
    </location>
</feature>
<dbReference type="GO" id="GO:0044205">
    <property type="term" value="P:'de novo' UMP biosynthetic process"/>
    <property type="evidence" value="ECO:0007669"/>
    <property type="project" value="UniProtKB-UniRule"/>
</dbReference>
<dbReference type="Pfam" id="PF01979">
    <property type="entry name" value="Amidohydro_1"/>
    <property type="match status" value="1"/>
</dbReference>
<evidence type="ECO:0000256" key="1">
    <source>
        <dbReference type="ARBA" id="ARBA00022723"/>
    </source>
</evidence>
<comment type="function">
    <text evidence="4">Catalyzes the reversible cyclization of carbamoyl aspartate to dihydroorotate.</text>
</comment>
<dbReference type="AlphaFoldDB" id="A0A133UNK2"/>
<feature type="domain" description="Amidohydrolase-related" evidence="5">
    <location>
        <begin position="54"/>
        <end position="397"/>
    </location>
</feature>
<dbReference type="PROSITE" id="PS00482">
    <property type="entry name" value="DIHYDROOROTASE_1"/>
    <property type="match status" value="1"/>
</dbReference>
<dbReference type="InterPro" id="IPR032466">
    <property type="entry name" value="Metal_Hydrolase"/>
</dbReference>
<dbReference type="GO" id="GO:0005737">
    <property type="term" value="C:cytoplasm"/>
    <property type="evidence" value="ECO:0007669"/>
    <property type="project" value="TreeGrafter"/>
</dbReference>
<evidence type="ECO:0000259" key="5">
    <source>
        <dbReference type="Pfam" id="PF01979"/>
    </source>
</evidence>
<comment type="catalytic activity">
    <reaction evidence="4">
        <text>(S)-dihydroorotate + H2O = N-carbamoyl-L-aspartate + H(+)</text>
        <dbReference type="Rhea" id="RHEA:24296"/>
        <dbReference type="ChEBI" id="CHEBI:15377"/>
        <dbReference type="ChEBI" id="CHEBI:15378"/>
        <dbReference type="ChEBI" id="CHEBI:30864"/>
        <dbReference type="ChEBI" id="CHEBI:32814"/>
        <dbReference type="EC" id="3.5.2.3"/>
    </reaction>
</comment>
<keyword evidence="2 4" id="KW-0378">Hydrolase</keyword>
<dbReference type="Gene3D" id="3.20.20.140">
    <property type="entry name" value="Metal-dependent hydrolases"/>
    <property type="match status" value="1"/>
</dbReference>
<dbReference type="SUPFAM" id="SSF51556">
    <property type="entry name" value="Metallo-dependent hydrolases"/>
    <property type="match status" value="1"/>
</dbReference>
<keyword evidence="3 4" id="KW-0665">Pyrimidine biosynthesis</keyword>